<accession>A0ABD5S7K4</accession>
<protein>
    <submittedName>
        <fullName evidence="1">Uncharacterized protein</fullName>
    </submittedName>
</protein>
<reference evidence="1 2" key="1">
    <citation type="journal article" date="2019" name="Int. J. Syst. Evol. Microbiol.">
        <title>The Global Catalogue of Microorganisms (GCM) 10K type strain sequencing project: providing services to taxonomists for standard genome sequencing and annotation.</title>
        <authorList>
            <consortium name="The Broad Institute Genomics Platform"/>
            <consortium name="The Broad Institute Genome Sequencing Center for Infectious Disease"/>
            <person name="Wu L."/>
            <person name="Ma J."/>
        </authorList>
    </citation>
    <scope>NUCLEOTIDE SEQUENCE [LARGE SCALE GENOMIC DNA]</scope>
    <source>
        <strain evidence="1 2">CGMCC 1.3239</strain>
    </source>
</reference>
<proteinExistence type="predicted"/>
<dbReference type="EMBL" id="JBHSWW010000002">
    <property type="protein sequence ID" value="MFC6751967.1"/>
    <property type="molecule type" value="Genomic_DNA"/>
</dbReference>
<sequence>MNVDKYPLDINEYRTAGMESDRHLWAKAEFDRRRQHREDPEFDGEYRFEKKVADRVPDVHVLSPTVNRWIEFVDGSDQEYRAKTREALRLGFVIHWVFHINRGEQRAEARRALDEELRGPFTFGSFDEAGGMLDLGDPITYRNFDFAVESMDEFRVDEILGYRSGSAGIKTIDGVGFEIGVFDLGGYQCRLEVLGRDGELFRSVPVGEASEGTPWGFPSVDGIERLVEAGKVTRIGPVG</sequence>
<evidence type="ECO:0000313" key="1">
    <source>
        <dbReference type="EMBL" id="MFC6751967.1"/>
    </source>
</evidence>
<organism evidence="1 2">
    <name type="scientific">Halorubrum tibetense</name>
    <dbReference type="NCBI Taxonomy" id="175631"/>
    <lineage>
        <taxon>Archaea</taxon>
        <taxon>Methanobacteriati</taxon>
        <taxon>Methanobacteriota</taxon>
        <taxon>Stenosarchaea group</taxon>
        <taxon>Halobacteria</taxon>
        <taxon>Halobacteriales</taxon>
        <taxon>Haloferacaceae</taxon>
        <taxon>Halorubrum</taxon>
    </lineage>
</organism>
<keyword evidence="2" id="KW-1185">Reference proteome</keyword>
<dbReference type="AlphaFoldDB" id="A0ABD5S7K4"/>
<name>A0ABD5S7K4_9EURY</name>
<evidence type="ECO:0000313" key="2">
    <source>
        <dbReference type="Proteomes" id="UP001596442"/>
    </source>
</evidence>
<dbReference type="Proteomes" id="UP001596442">
    <property type="component" value="Unassembled WGS sequence"/>
</dbReference>
<dbReference type="RefSeq" id="WP_379778181.1">
    <property type="nucleotide sequence ID" value="NZ_JBHSWW010000002.1"/>
</dbReference>
<comment type="caution">
    <text evidence="1">The sequence shown here is derived from an EMBL/GenBank/DDBJ whole genome shotgun (WGS) entry which is preliminary data.</text>
</comment>
<gene>
    <name evidence="1" type="ORF">ACFQEU_00535</name>
</gene>